<comment type="function">
    <text evidence="5">Acetylates the N-terminal alanine of ribosomal protein bS18.</text>
</comment>
<evidence type="ECO:0000256" key="5">
    <source>
        <dbReference type="RuleBase" id="RU363094"/>
    </source>
</evidence>
<evidence type="ECO:0000313" key="8">
    <source>
        <dbReference type="EMBL" id="SNB77682.1"/>
    </source>
</evidence>
<dbReference type="EC" id="2.3.1.266" evidence="5"/>
<dbReference type="EMBL" id="FXUV01000035">
    <property type="protein sequence ID" value="SMQ12894.1"/>
    <property type="molecule type" value="Genomic_DNA"/>
</dbReference>
<dbReference type="PROSITE" id="PS51186">
    <property type="entry name" value="GNAT"/>
    <property type="match status" value="1"/>
</dbReference>
<accession>A0A238TF92</accession>
<feature type="domain" description="N-acetyltransferase" evidence="6">
    <location>
        <begin position="2"/>
        <end position="145"/>
    </location>
</feature>
<keyword evidence="4" id="KW-0012">Acyltransferase</keyword>
<dbReference type="InterPro" id="IPR016181">
    <property type="entry name" value="Acyl_CoA_acyltransferase"/>
</dbReference>
<reference evidence="8 9" key="2">
    <citation type="submission" date="2017-06" db="EMBL/GenBank/DDBJ databases">
        <authorList>
            <person name="Kim H.J."/>
            <person name="Triplett B.A."/>
        </authorList>
    </citation>
    <scope>NUCLEOTIDE SEQUENCE [LARGE SCALE GENOMIC DNA]</scope>
    <source>
        <strain evidence="8">Kingella_eburonensis</strain>
    </source>
</reference>
<dbReference type="InterPro" id="IPR050680">
    <property type="entry name" value="YpeA/RimI_acetyltransf"/>
</dbReference>
<sequence length="145" mass="16592">MFYIRPSKPSDLTALHTLDVATNSSAWSPVWWQATLTSRHDTVLVATNDNDSIVGFIAWQHVTDEWELHLIATQPEYRKQGIASTLLQKMFQAATKHNASRILLEVRLSNQNAQQLYTQQGFSQIAVRPRYYRDGEDGVIMEKLC</sequence>
<evidence type="ECO:0000256" key="2">
    <source>
        <dbReference type="ARBA" id="ARBA00022490"/>
    </source>
</evidence>
<comment type="similarity">
    <text evidence="1 5">Belongs to the acetyltransferase family. RimI subfamily.</text>
</comment>
<dbReference type="PANTHER" id="PTHR43420">
    <property type="entry name" value="ACETYLTRANSFERASE"/>
    <property type="match status" value="1"/>
</dbReference>
<keyword evidence="3 8" id="KW-0808">Transferase</keyword>
<dbReference type="EMBL" id="FXUV02000041">
    <property type="protein sequence ID" value="SNB77682.1"/>
    <property type="molecule type" value="Genomic_DNA"/>
</dbReference>
<comment type="subcellular location">
    <subcellularLocation>
        <location evidence="5">Cytoplasm</location>
    </subcellularLocation>
</comment>
<dbReference type="Gene3D" id="3.40.630.30">
    <property type="match status" value="1"/>
</dbReference>
<dbReference type="Pfam" id="PF00583">
    <property type="entry name" value="Acetyltransf_1"/>
    <property type="match status" value="1"/>
</dbReference>
<dbReference type="STRING" id="1522312.GCA_900177895_01318"/>
<dbReference type="Proteomes" id="UP000215450">
    <property type="component" value="Unassembled WGS sequence"/>
</dbReference>
<dbReference type="RefSeq" id="WP_095062975.1">
    <property type="nucleotide sequence ID" value="NZ_FXUV02000041.1"/>
</dbReference>
<dbReference type="AlphaFoldDB" id="A0A238TF92"/>
<proteinExistence type="inferred from homology"/>
<organism evidence="8 9">
    <name type="scientific">Kingella negevensis</name>
    <dbReference type="NCBI Taxonomy" id="1522312"/>
    <lineage>
        <taxon>Bacteria</taxon>
        <taxon>Pseudomonadati</taxon>
        <taxon>Pseudomonadota</taxon>
        <taxon>Betaproteobacteria</taxon>
        <taxon>Neisseriales</taxon>
        <taxon>Neisseriaceae</taxon>
        <taxon>Kingella</taxon>
    </lineage>
</organism>
<evidence type="ECO:0000256" key="3">
    <source>
        <dbReference type="ARBA" id="ARBA00022679"/>
    </source>
</evidence>
<keyword evidence="2 5" id="KW-0963">Cytoplasm</keyword>
<evidence type="ECO:0000256" key="4">
    <source>
        <dbReference type="ARBA" id="ARBA00023315"/>
    </source>
</evidence>
<dbReference type="CDD" id="cd04301">
    <property type="entry name" value="NAT_SF"/>
    <property type="match status" value="1"/>
</dbReference>
<dbReference type="InterPro" id="IPR006464">
    <property type="entry name" value="AcTrfase_RimI/Ard1"/>
</dbReference>
<name>A0A238TF92_9NEIS</name>
<evidence type="ECO:0000313" key="7">
    <source>
        <dbReference type="EMBL" id="SMQ12894.1"/>
    </source>
</evidence>
<reference evidence="7" key="1">
    <citation type="submission" date="2017-05" db="EMBL/GenBank/DDBJ databases">
        <authorList>
            <person name="Song R."/>
            <person name="Chenine A.L."/>
            <person name="Ruprecht R.M."/>
        </authorList>
    </citation>
    <scope>NUCLEOTIDE SEQUENCE</scope>
    <source>
        <strain evidence="7">Kingella_eburonensis</strain>
    </source>
</reference>
<dbReference type="GO" id="GO:0005737">
    <property type="term" value="C:cytoplasm"/>
    <property type="evidence" value="ECO:0007669"/>
    <property type="project" value="UniProtKB-SubCell"/>
</dbReference>
<evidence type="ECO:0000256" key="1">
    <source>
        <dbReference type="ARBA" id="ARBA00005395"/>
    </source>
</evidence>
<comment type="catalytic activity">
    <reaction evidence="5">
        <text>N-terminal L-alanyl-[ribosomal protein bS18] + acetyl-CoA = N-terminal N(alpha)-acetyl-L-alanyl-[ribosomal protein bS18] + CoA + H(+)</text>
        <dbReference type="Rhea" id="RHEA:43756"/>
        <dbReference type="Rhea" id="RHEA-COMP:10676"/>
        <dbReference type="Rhea" id="RHEA-COMP:10677"/>
        <dbReference type="ChEBI" id="CHEBI:15378"/>
        <dbReference type="ChEBI" id="CHEBI:57287"/>
        <dbReference type="ChEBI" id="CHEBI:57288"/>
        <dbReference type="ChEBI" id="CHEBI:64718"/>
        <dbReference type="ChEBI" id="CHEBI:83683"/>
        <dbReference type="EC" id="2.3.1.266"/>
    </reaction>
</comment>
<dbReference type="InterPro" id="IPR000182">
    <property type="entry name" value="GNAT_dom"/>
</dbReference>
<protein>
    <recommendedName>
        <fullName evidence="5">[Ribosomal protein bS18]-alanine N-acetyltransferase</fullName>
        <ecNumber evidence="5">2.3.1.266</ecNumber>
    </recommendedName>
</protein>
<evidence type="ECO:0000313" key="9">
    <source>
        <dbReference type="Proteomes" id="UP000215450"/>
    </source>
</evidence>
<dbReference type="PANTHER" id="PTHR43420:SF12">
    <property type="entry name" value="N-ACETYLTRANSFERASE DOMAIN-CONTAINING PROTEIN"/>
    <property type="match status" value="1"/>
</dbReference>
<dbReference type="OrthoDB" id="9796919at2"/>
<dbReference type="NCBIfam" id="TIGR01575">
    <property type="entry name" value="rimI"/>
    <property type="match status" value="1"/>
</dbReference>
<dbReference type="GO" id="GO:0008999">
    <property type="term" value="F:protein-N-terminal-alanine acetyltransferase activity"/>
    <property type="evidence" value="ECO:0007669"/>
    <property type="project" value="UniProtKB-EC"/>
</dbReference>
<dbReference type="SUPFAM" id="SSF55729">
    <property type="entry name" value="Acyl-CoA N-acyltransferases (Nat)"/>
    <property type="match status" value="1"/>
</dbReference>
<gene>
    <name evidence="7" type="ORF">KEBURONENSIS_01711</name>
    <name evidence="8" type="ORF">KEBURONENSIS_01747</name>
</gene>
<keyword evidence="9" id="KW-1185">Reference proteome</keyword>
<evidence type="ECO:0000259" key="6">
    <source>
        <dbReference type="PROSITE" id="PS51186"/>
    </source>
</evidence>